<evidence type="ECO:0000313" key="2">
    <source>
        <dbReference type="Proteomes" id="UP000008148"/>
    </source>
</evidence>
<proteinExistence type="predicted"/>
<name>A8AQ62_CITK8</name>
<dbReference type="EMBL" id="CP000822">
    <property type="protein sequence ID" value="ABV15625.1"/>
    <property type="molecule type" value="Genomic_DNA"/>
</dbReference>
<organism evidence="1 2">
    <name type="scientific">Citrobacter koseri (strain ATCC BAA-895 / CDC 4225-83 / SGSC4696)</name>
    <dbReference type="NCBI Taxonomy" id="290338"/>
    <lineage>
        <taxon>Bacteria</taxon>
        <taxon>Pseudomonadati</taxon>
        <taxon>Pseudomonadota</taxon>
        <taxon>Gammaproteobacteria</taxon>
        <taxon>Enterobacterales</taxon>
        <taxon>Enterobacteriaceae</taxon>
        <taxon>Citrobacter</taxon>
    </lineage>
</organism>
<dbReference type="HOGENOM" id="CLU_2732736_0_0_6"/>
<dbReference type="Proteomes" id="UP000008148">
    <property type="component" value="Chromosome"/>
</dbReference>
<protein>
    <submittedName>
        <fullName evidence="1">Uncharacterized protein</fullName>
    </submittedName>
</protein>
<evidence type="ECO:0000313" key="1">
    <source>
        <dbReference type="EMBL" id="ABV15625.1"/>
    </source>
</evidence>
<reference evidence="1 2" key="1">
    <citation type="submission" date="2007-08" db="EMBL/GenBank/DDBJ databases">
        <authorList>
            <consortium name="The Citrobacter koseri Genome Sequencing Project"/>
            <person name="McClelland M."/>
            <person name="Sanderson E.K."/>
            <person name="Porwollik S."/>
            <person name="Spieth J."/>
            <person name="Clifton W.S."/>
            <person name="Latreille P."/>
            <person name="Courtney L."/>
            <person name="Wang C."/>
            <person name="Pepin K."/>
            <person name="Bhonagiri V."/>
            <person name="Nash W."/>
            <person name="Johnson M."/>
            <person name="Thiruvilangam P."/>
            <person name="Wilson R."/>
        </authorList>
    </citation>
    <scope>NUCLEOTIDE SEQUENCE [LARGE SCALE GENOMIC DNA]</scope>
    <source>
        <strain evidence="2">ATCC BAA-895 / CDC 4225-83 / SGSC4696</strain>
    </source>
</reference>
<accession>A8AQ62</accession>
<sequence>MHKNALRAESRSLHQSIKQGFIYDDDSQASSGRSTYWYRFFRRPGHQCCTAVDATKRRCPLCIYCESGPAR</sequence>
<dbReference type="KEGG" id="cko:CKO_04573"/>
<keyword evidence="2" id="KW-1185">Reference proteome</keyword>
<gene>
    <name evidence="1" type="ordered locus">CKO_04573</name>
</gene>
<dbReference type="AlphaFoldDB" id="A8AQ62"/>